<accession>A0A1J9QUL3</accession>
<evidence type="ECO:0000259" key="2">
    <source>
        <dbReference type="Pfam" id="PF24864"/>
    </source>
</evidence>
<proteinExistence type="predicted"/>
<evidence type="ECO:0000313" key="3">
    <source>
        <dbReference type="EMBL" id="OJD19556.1"/>
    </source>
</evidence>
<sequence length="390" mass="44146">MRVPVFPFSNCGEVSEDDSDERRTDWLCCWLLCPVILCIHGYFACRSCCFRNAEAKHHERQITEASIPALPKRRPRNLSLTTPSGPQPSLSSSSSSSSLSPSSYRPSPGNPFLFGRKSQAAKLDNQASALFFKLSPELRQIIYREVLSGYEIAVVRIRRSCPETKDGSTKGKAKPGRLSHLKYPAETEEGKQSIQHPSWLRRYFGIVGICPSPLSPDFEANEPGEQLLPLVKSCRRMQKSTNHRYLEAIDLLYSSNTFHFYHEDDFLAFSNTILTQRLNVMSSIHLHFFPGYYNIQSSNYRISTIISAMRNLKRLDISFMTILSMRRAVWFDDTNDGKVLLRKLQEFEGNVPIALRLGLPTDRLLALVESALLPSNVQVVKLDLPLAAVE</sequence>
<dbReference type="Proteomes" id="UP000182235">
    <property type="component" value="Unassembled WGS sequence"/>
</dbReference>
<dbReference type="InterPro" id="IPR056632">
    <property type="entry name" value="DUF7730"/>
</dbReference>
<feature type="compositionally biased region" description="Low complexity" evidence="1">
    <location>
        <begin position="78"/>
        <end position="106"/>
    </location>
</feature>
<feature type="region of interest" description="Disordered" evidence="1">
    <location>
        <begin position="73"/>
        <end position="106"/>
    </location>
</feature>
<evidence type="ECO:0000256" key="1">
    <source>
        <dbReference type="SAM" id="MobiDB-lite"/>
    </source>
</evidence>
<comment type="caution">
    <text evidence="3">The sequence shown here is derived from an EMBL/GenBank/DDBJ whole genome shotgun (WGS) entry which is preliminary data.</text>
</comment>
<keyword evidence="4" id="KW-1185">Reference proteome</keyword>
<dbReference type="OrthoDB" id="4757095at2759"/>
<dbReference type="AlphaFoldDB" id="A0A1J9QUL3"/>
<feature type="domain" description="DUF7730" evidence="2">
    <location>
        <begin position="126"/>
        <end position="347"/>
    </location>
</feature>
<dbReference type="EMBL" id="LGRN01000008">
    <property type="protein sequence ID" value="OJD19556.1"/>
    <property type="molecule type" value="Genomic_DNA"/>
</dbReference>
<name>A0A1J9QUL3_9EURO</name>
<dbReference type="STRING" id="1447872.A0A1J9QUL3"/>
<organism evidence="3 4">
    <name type="scientific">Emergomyces pasteurianus Ep9510</name>
    <dbReference type="NCBI Taxonomy" id="1447872"/>
    <lineage>
        <taxon>Eukaryota</taxon>
        <taxon>Fungi</taxon>
        <taxon>Dikarya</taxon>
        <taxon>Ascomycota</taxon>
        <taxon>Pezizomycotina</taxon>
        <taxon>Eurotiomycetes</taxon>
        <taxon>Eurotiomycetidae</taxon>
        <taxon>Onygenales</taxon>
        <taxon>Ajellomycetaceae</taxon>
        <taxon>Emergomyces</taxon>
    </lineage>
</organism>
<reference evidence="3 4" key="1">
    <citation type="submission" date="2015-07" db="EMBL/GenBank/DDBJ databases">
        <title>Emmonsia species relationships and genome sequence.</title>
        <authorList>
            <consortium name="The Broad Institute Genomics Platform"/>
            <person name="Cuomo C.A."/>
            <person name="Munoz J.F."/>
            <person name="Imamovic A."/>
            <person name="Priest M.E."/>
            <person name="Young S."/>
            <person name="Clay O.K."/>
            <person name="McEwen J.G."/>
        </authorList>
    </citation>
    <scope>NUCLEOTIDE SEQUENCE [LARGE SCALE GENOMIC DNA]</scope>
    <source>
        <strain evidence="3 4">UAMH 9510</strain>
    </source>
</reference>
<dbReference type="PANTHER" id="PTHR38790">
    <property type="entry name" value="2EXR DOMAIN-CONTAINING PROTEIN-RELATED"/>
    <property type="match status" value="1"/>
</dbReference>
<protein>
    <recommendedName>
        <fullName evidence="2">DUF7730 domain-containing protein</fullName>
    </recommendedName>
</protein>
<evidence type="ECO:0000313" key="4">
    <source>
        <dbReference type="Proteomes" id="UP000182235"/>
    </source>
</evidence>
<dbReference type="Pfam" id="PF24864">
    <property type="entry name" value="DUF7730"/>
    <property type="match status" value="1"/>
</dbReference>
<dbReference type="VEuPathDB" id="FungiDB:AJ78_00528"/>
<gene>
    <name evidence="3" type="ORF">AJ78_00528</name>
</gene>